<evidence type="ECO:0000256" key="2">
    <source>
        <dbReference type="ARBA" id="ARBA00012150"/>
    </source>
</evidence>
<dbReference type="PATRIC" id="fig|1423719.4.peg.74"/>
<evidence type="ECO:0000313" key="8">
    <source>
        <dbReference type="EMBL" id="KRK46452.1"/>
    </source>
</evidence>
<dbReference type="InterPro" id="IPR036046">
    <property type="entry name" value="Acylphosphatase-like_dom_sf"/>
</dbReference>
<dbReference type="InterPro" id="IPR017968">
    <property type="entry name" value="Acylphosphatase_CS"/>
</dbReference>
<dbReference type="OrthoDB" id="9808093at2"/>
<dbReference type="RefSeq" id="WP_057973398.1">
    <property type="nucleotide sequence ID" value="NZ_AZDI01000001.1"/>
</dbReference>
<keyword evidence="5" id="KW-0378">Hydrolase</keyword>
<comment type="catalytic activity">
    <reaction evidence="4 5">
        <text>an acyl phosphate + H2O = a carboxylate + phosphate + H(+)</text>
        <dbReference type="Rhea" id="RHEA:14965"/>
        <dbReference type="ChEBI" id="CHEBI:15377"/>
        <dbReference type="ChEBI" id="CHEBI:15378"/>
        <dbReference type="ChEBI" id="CHEBI:29067"/>
        <dbReference type="ChEBI" id="CHEBI:43474"/>
        <dbReference type="ChEBI" id="CHEBI:59918"/>
        <dbReference type="EC" id="3.6.1.7"/>
    </reaction>
</comment>
<evidence type="ECO:0000259" key="7">
    <source>
        <dbReference type="PROSITE" id="PS51160"/>
    </source>
</evidence>
<feature type="active site" evidence="5">
    <location>
        <position position="18"/>
    </location>
</feature>
<dbReference type="PANTHER" id="PTHR47268">
    <property type="entry name" value="ACYLPHOSPHATASE"/>
    <property type="match status" value="1"/>
</dbReference>
<feature type="active site" evidence="5">
    <location>
        <position position="36"/>
    </location>
</feature>
<evidence type="ECO:0000256" key="1">
    <source>
        <dbReference type="ARBA" id="ARBA00005614"/>
    </source>
</evidence>
<dbReference type="InterPro" id="IPR001792">
    <property type="entry name" value="Acylphosphatase-like_dom"/>
</dbReference>
<dbReference type="EC" id="3.6.1.7" evidence="2 5"/>
<dbReference type="AlphaFoldDB" id="A0A0R1HRX1"/>
<dbReference type="SUPFAM" id="SSF54975">
    <property type="entry name" value="Acylphosphatase/BLUF domain-like"/>
    <property type="match status" value="1"/>
</dbReference>
<organism evidence="8 9">
    <name type="scientific">Dellaglioa algida DSM 15638</name>
    <dbReference type="NCBI Taxonomy" id="1423719"/>
    <lineage>
        <taxon>Bacteria</taxon>
        <taxon>Bacillati</taxon>
        <taxon>Bacillota</taxon>
        <taxon>Bacilli</taxon>
        <taxon>Lactobacillales</taxon>
        <taxon>Lactobacillaceae</taxon>
        <taxon>Dellaglioa</taxon>
    </lineage>
</organism>
<dbReference type="PROSITE" id="PS51160">
    <property type="entry name" value="ACYLPHOSPHATASE_3"/>
    <property type="match status" value="1"/>
</dbReference>
<evidence type="ECO:0000313" key="9">
    <source>
        <dbReference type="Proteomes" id="UP000051450"/>
    </source>
</evidence>
<evidence type="ECO:0000256" key="5">
    <source>
        <dbReference type="PROSITE-ProRule" id="PRU00520"/>
    </source>
</evidence>
<sequence>MNAIQITVFGRVQGVGFRYTTKRLADNLGIYGSVQNNFDDSVTIKASSPDSTQLEKFIQRIKKSPTPAGKVTEYTETPLTNYNPTEFTVLY</sequence>
<dbReference type="PANTHER" id="PTHR47268:SF4">
    <property type="entry name" value="ACYLPHOSPHATASE"/>
    <property type="match status" value="1"/>
</dbReference>
<dbReference type="STRING" id="1423719.FC66_GL000075"/>
<dbReference type="Pfam" id="PF00708">
    <property type="entry name" value="Acylphosphatase"/>
    <property type="match status" value="1"/>
</dbReference>
<comment type="similarity">
    <text evidence="1 6">Belongs to the acylphosphatase family.</text>
</comment>
<evidence type="ECO:0000256" key="3">
    <source>
        <dbReference type="ARBA" id="ARBA00015991"/>
    </source>
</evidence>
<accession>A0A0R1HRX1</accession>
<dbReference type="Proteomes" id="UP000051450">
    <property type="component" value="Unassembled WGS sequence"/>
</dbReference>
<dbReference type="Gene3D" id="3.30.70.100">
    <property type="match status" value="1"/>
</dbReference>
<dbReference type="EMBL" id="AZDI01000001">
    <property type="protein sequence ID" value="KRK46452.1"/>
    <property type="molecule type" value="Genomic_DNA"/>
</dbReference>
<dbReference type="PROSITE" id="PS00150">
    <property type="entry name" value="ACYLPHOSPHATASE_1"/>
    <property type="match status" value="1"/>
</dbReference>
<protein>
    <recommendedName>
        <fullName evidence="3 5">acylphosphatase</fullName>
        <ecNumber evidence="2 5">3.6.1.7</ecNumber>
    </recommendedName>
</protein>
<keyword evidence="9" id="KW-1185">Reference proteome</keyword>
<name>A0A0R1HRX1_9LACO</name>
<comment type="caution">
    <text evidence="8">The sequence shown here is derived from an EMBL/GenBank/DDBJ whole genome shotgun (WGS) entry which is preliminary data.</text>
</comment>
<dbReference type="GO" id="GO:0003998">
    <property type="term" value="F:acylphosphatase activity"/>
    <property type="evidence" value="ECO:0007669"/>
    <property type="project" value="UniProtKB-EC"/>
</dbReference>
<evidence type="ECO:0000256" key="6">
    <source>
        <dbReference type="RuleBase" id="RU004168"/>
    </source>
</evidence>
<evidence type="ECO:0000256" key="4">
    <source>
        <dbReference type="ARBA" id="ARBA00047645"/>
    </source>
</evidence>
<proteinExistence type="inferred from homology"/>
<dbReference type="InterPro" id="IPR020456">
    <property type="entry name" value="Acylphosphatase"/>
</dbReference>
<gene>
    <name evidence="8" type="ORF">FC66_GL000075</name>
</gene>
<reference evidence="8 9" key="1">
    <citation type="journal article" date="2015" name="Genome Announc.">
        <title>Expanding the biotechnology potential of lactobacilli through comparative genomics of 213 strains and associated genera.</title>
        <authorList>
            <person name="Sun Z."/>
            <person name="Harris H.M."/>
            <person name="McCann A."/>
            <person name="Guo C."/>
            <person name="Argimon S."/>
            <person name="Zhang W."/>
            <person name="Yang X."/>
            <person name="Jeffery I.B."/>
            <person name="Cooney J.C."/>
            <person name="Kagawa T.F."/>
            <person name="Liu W."/>
            <person name="Song Y."/>
            <person name="Salvetti E."/>
            <person name="Wrobel A."/>
            <person name="Rasinkangas P."/>
            <person name="Parkhill J."/>
            <person name="Rea M.C."/>
            <person name="O'Sullivan O."/>
            <person name="Ritari J."/>
            <person name="Douillard F.P."/>
            <person name="Paul Ross R."/>
            <person name="Yang R."/>
            <person name="Briner A.E."/>
            <person name="Felis G.E."/>
            <person name="de Vos W.M."/>
            <person name="Barrangou R."/>
            <person name="Klaenhammer T.R."/>
            <person name="Caufield P.W."/>
            <person name="Cui Y."/>
            <person name="Zhang H."/>
            <person name="O'Toole P.W."/>
        </authorList>
    </citation>
    <scope>NUCLEOTIDE SEQUENCE [LARGE SCALE GENOMIC DNA]</scope>
    <source>
        <strain evidence="8 9">DSM 15638</strain>
    </source>
</reference>
<feature type="domain" description="Acylphosphatase-like" evidence="7">
    <location>
        <begin position="3"/>
        <end position="91"/>
    </location>
</feature>